<evidence type="ECO:0000313" key="11">
    <source>
        <dbReference type="EMBL" id="MBB5930895.1"/>
    </source>
</evidence>
<accession>A0A7W9PZM1</accession>
<dbReference type="AlphaFoldDB" id="A0A7W9PZM1"/>
<dbReference type="InterPro" id="IPR013149">
    <property type="entry name" value="ADH-like_C"/>
</dbReference>
<keyword evidence="2" id="KW-0560">Oxidoreductase</keyword>
<sequence>MTSGRLAAAAVLEEFGKPVTIRDLPVPEPEQGEILVDVTYGGICGTDLHLQQGHLPIPTPLTLGHEGLGTVRTLGSGAVRDALGTELRPGDTVMWASSIACGRCVPCRQHREPTLCEARRTYGVNRPLTEGSGLAGAWAEAILLHPGAVVVKLGEGVDELAAMSLACAGPTLVHALYERRPVRVGETVIVQGSGPVGLAAAALAQLAGAEKVILIGGPRPRLDLAAKCGIGDHHIDIVTGADPERALDEARALTPSGAGADLVIECAGVPAAVAQGLTLARRGGSYLVVGQYTDSGDTLLNPHQIVHRQLDIRGSWAFSGAHLVEYVRLLPALCGRFDLRSLVVPFPLADVREAMEAVADGTVVKAVLQTS</sequence>
<comment type="pathway">
    <text evidence="4">Metabolic intermediate biosynthesis; 2-deoxystreptamine biosynthesis; 2-deoxystreptamine from D-glucose 6-phosphate: step 3/4.</text>
</comment>
<dbReference type="PANTHER" id="PTHR43401">
    <property type="entry name" value="L-THREONINE 3-DEHYDROGENASE"/>
    <property type="match status" value="1"/>
</dbReference>
<comment type="catalytic activity">
    <reaction evidence="8">
        <text>2-deoxy-scyllo-inosamine + NAD(+) = 3-amino-2,3-dideoxy-scyllo-inosose + NADH + H(+)</text>
        <dbReference type="Rhea" id="RHEA:33883"/>
        <dbReference type="ChEBI" id="CHEBI:15378"/>
        <dbReference type="ChEBI" id="CHEBI:57540"/>
        <dbReference type="ChEBI" id="CHEBI:57945"/>
        <dbReference type="ChEBI" id="CHEBI:65002"/>
        <dbReference type="ChEBI" id="CHEBI:65003"/>
        <dbReference type="EC" id="1.1.1.329"/>
    </reaction>
</comment>
<dbReference type="Pfam" id="PF08240">
    <property type="entry name" value="ADH_N"/>
    <property type="match status" value="1"/>
</dbReference>
<dbReference type="InterPro" id="IPR011032">
    <property type="entry name" value="GroES-like_sf"/>
</dbReference>
<evidence type="ECO:0000256" key="1">
    <source>
        <dbReference type="ARBA" id="ARBA00001947"/>
    </source>
</evidence>
<name>A0A7W9PZM1_9ACTN</name>
<dbReference type="EC" id="1.1.1.329" evidence="6"/>
<dbReference type="Pfam" id="PF00107">
    <property type="entry name" value="ADH_zinc_N"/>
    <property type="match status" value="1"/>
</dbReference>
<dbReference type="InterPro" id="IPR020843">
    <property type="entry name" value="ER"/>
</dbReference>
<comment type="catalytic activity">
    <reaction evidence="9">
        <text>2-deoxy-scyllo-inosamine + NADP(+) = 3-amino-2,3-dideoxy-scyllo-inosose + NADPH + H(+)</text>
        <dbReference type="Rhea" id="RHEA:33879"/>
        <dbReference type="ChEBI" id="CHEBI:15378"/>
        <dbReference type="ChEBI" id="CHEBI:57783"/>
        <dbReference type="ChEBI" id="CHEBI:58349"/>
        <dbReference type="ChEBI" id="CHEBI:65002"/>
        <dbReference type="ChEBI" id="CHEBI:65003"/>
        <dbReference type="EC" id="1.1.1.329"/>
    </reaction>
</comment>
<comment type="similarity">
    <text evidence="5">Belongs to the zinc-containing alcohol dehydrogenase family. DOIA dehydrogenase subfamily.</text>
</comment>
<dbReference type="Proteomes" id="UP000585836">
    <property type="component" value="Unassembled WGS sequence"/>
</dbReference>
<dbReference type="InterPro" id="IPR050129">
    <property type="entry name" value="Zn_alcohol_dh"/>
</dbReference>
<evidence type="ECO:0000256" key="2">
    <source>
        <dbReference type="ARBA" id="ARBA00023002"/>
    </source>
</evidence>
<dbReference type="InterPro" id="IPR036291">
    <property type="entry name" value="NAD(P)-bd_dom_sf"/>
</dbReference>
<evidence type="ECO:0000256" key="8">
    <source>
        <dbReference type="ARBA" id="ARBA00048685"/>
    </source>
</evidence>
<evidence type="ECO:0000256" key="5">
    <source>
        <dbReference type="ARBA" id="ARBA00038004"/>
    </source>
</evidence>
<evidence type="ECO:0000256" key="4">
    <source>
        <dbReference type="ARBA" id="ARBA00037908"/>
    </source>
</evidence>
<dbReference type="Gene3D" id="3.40.50.720">
    <property type="entry name" value="NAD(P)-binding Rossmann-like Domain"/>
    <property type="match status" value="1"/>
</dbReference>
<dbReference type="GO" id="GO:0016491">
    <property type="term" value="F:oxidoreductase activity"/>
    <property type="evidence" value="ECO:0007669"/>
    <property type="project" value="UniProtKB-KW"/>
</dbReference>
<feature type="domain" description="Enoyl reductase (ER)" evidence="10">
    <location>
        <begin position="16"/>
        <end position="368"/>
    </location>
</feature>
<evidence type="ECO:0000256" key="9">
    <source>
        <dbReference type="ARBA" id="ARBA00049085"/>
    </source>
</evidence>
<dbReference type="InterPro" id="IPR013154">
    <property type="entry name" value="ADH-like_N"/>
</dbReference>
<dbReference type="SUPFAM" id="SSF50129">
    <property type="entry name" value="GroES-like"/>
    <property type="match status" value="1"/>
</dbReference>
<dbReference type="SUPFAM" id="SSF51735">
    <property type="entry name" value="NAD(P)-binding Rossmann-fold domains"/>
    <property type="match status" value="1"/>
</dbReference>
<evidence type="ECO:0000256" key="3">
    <source>
        <dbReference type="ARBA" id="ARBA00037678"/>
    </source>
</evidence>
<dbReference type="Gene3D" id="3.90.180.10">
    <property type="entry name" value="Medium-chain alcohol dehydrogenases, catalytic domain"/>
    <property type="match status" value="1"/>
</dbReference>
<evidence type="ECO:0000259" key="10">
    <source>
        <dbReference type="SMART" id="SM00829"/>
    </source>
</evidence>
<evidence type="ECO:0000313" key="12">
    <source>
        <dbReference type="Proteomes" id="UP000585836"/>
    </source>
</evidence>
<keyword evidence="12" id="KW-1185">Reference proteome</keyword>
<evidence type="ECO:0000256" key="7">
    <source>
        <dbReference type="ARBA" id="ARBA00039387"/>
    </source>
</evidence>
<comment type="cofactor">
    <cofactor evidence="1">
        <name>Zn(2+)</name>
        <dbReference type="ChEBI" id="CHEBI:29105"/>
    </cofactor>
</comment>
<protein>
    <recommendedName>
        <fullName evidence="7">2-deoxy-scyllo-inosamine dehydrogenase</fullName>
        <ecNumber evidence="6">1.1.1.329</ecNumber>
    </recommendedName>
</protein>
<comment type="function">
    <text evidence="3">Catalyzes the oxidation of 2-deoxy-scyllo-inosamine (DOIA) with NAD(+) or NADP(+), forming 3-amino-2,3-dideoxy-scyllo-inosose (amino-DOI).</text>
</comment>
<reference evidence="11 12" key="1">
    <citation type="submission" date="2020-08" db="EMBL/GenBank/DDBJ databases">
        <title>Genomic Encyclopedia of Type Strains, Phase III (KMG-III): the genomes of soil and plant-associated and newly described type strains.</title>
        <authorList>
            <person name="Whitman W."/>
        </authorList>
    </citation>
    <scope>NUCLEOTIDE SEQUENCE [LARGE SCALE GENOMIC DNA]</scope>
    <source>
        <strain evidence="11 12">CECT 3313</strain>
    </source>
</reference>
<gene>
    <name evidence="11" type="ORF">FHS34_006402</name>
</gene>
<comment type="caution">
    <text evidence="11">The sequence shown here is derived from an EMBL/GenBank/DDBJ whole genome shotgun (WGS) entry which is preliminary data.</text>
</comment>
<dbReference type="SMART" id="SM00829">
    <property type="entry name" value="PKS_ER"/>
    <property type="match status" value="1"/>
</dbReference>
<organism evidence="11 12">
    <name type="scientific">Streptomyces echinatus</name>
    <dbReference type="NCBI Taxonomy" id="67293"/>
    <lineage>
        <taxon>Bacteria</taxon>
        <taxon>Bacillati</taxon>
        <taxon>Actinomycetota</taxon>
        <taxon>Actinomycetes</taxon>
        <taxon>Kitasatosporales</taxon>
        <taxon>Streptomycetaceae</taxon>
        <taxon>Streptomyces</taxon>
    </lineage>
</organism>
<dbReference type="EMBL" id="JACHJK010000013">
    <property type="protein sequence ID" value="MBB5930895.1"/>
    <property type="molecule type" value="Genomic_DNA"/>
</dbReference>
<proteinExistence type="inferred from homology"/>
<dbReference type="CDD" id="cd08231">
    <property type="entry name" value="MDR_TM0436_like"/>
    <property type="match status" value="1"/>
</dbReference>
<evidence type="ECO:0000256" key="6">
    <source>
        <dbReference type="ARBA" id="ARBA00039102"/>
    </source>
</evidence>
<dbReference type="RefSeq" id="WP_184971788.1">
    <property type="nucleotide sequence ID" value="NZ_JACHJK010000013.1"/>
</dbReference>